<evidence type="ECO:0000313" key="3">
    <source>
        <dbReference type="Proteomes" id="UP001487740"/>
    </source>
</evidence>
<accession>A0AAW0SYQ0</accession>
<keyword evidence="3" id="KW-1185">Reference proteome</keyword>
<name>A0AAW0SYQ0_SCYPA</name>
<gene>
    <name evidence="2" type="ORF">O3P69_016658</name>
</gene>
<dbReference type="EMBL" id="JARAKH010000042">
    <property type="protein sequence ID" value="KAK8380168.1"/>
    <property type="molecule type" value="Genomic_DNA"/>
</dbReference>
<evidence type="ECO:0000256" key="1">
    <source>
        <dbReference type="SAM" id="MobiDB-lite"/>
    </source>
</evidence>
<feature type="region of interest" description="Disordered" evidence="1">
    <location>
        <begin position="32"/>
        <end position="59"/>
    </location>
</feature>
<dbReference type="AlphaFoldDB" id="A0AAW0SYQ0"/>
<organism evidence="2 3">
    <name type="scientific">Scylla paramamosain</name>
    <name type="common">Mud crab</name>
    <dbReference type="NCBI Taxonomy" id="85552"/>
    <lineage>
        <taxon>Eukaryota</taxon>
        <taxon>Metazoa</taxon>
        <taxon>Ecdysozoa</taxon>
        <taxon>Arthropoda</taxon>
        <taxon>Crustacea</taxon>
        <taxon>Multicrustacea</taxon>
        <taxon>Malacostraca</taxon>
        <taxon>Eumalacostraca</taxon>
        <taxon>Eucarida</taxon>
        <taxon>Decapoda</taxon>
        <taxon>Pleocyemata</taxon>
        <taxon>Brachyura</taxon>
        <taxon>Eubrachyura</taxon>
        <taxon>Portunoidea</taxon>
        <taxon>Portunidae</taxon>
        <taxon>Portuninae</taxon>
        <taxon>Scylla</taxon>
    </lineage>
</organism>
<sequence length="195" mass="21323">MAQYRVNWGEAPGKDRGDPRLEQAPQEEVLTLTPGGWVPHPLLPSPSYSTPRGGAQHALRSSHSYPATCPTCTLHSSHNYPAACPTCTHISPAPVQTPHLSQESEEADDEIVCAAMVAAAADATMDGVGRVVDLLCVEKEALRDEDYRLLHECVANIGWGEQDSEPPSLRLYFRMRRHLSCQGDIVLYETSYSGP</sequence>
<evidence type="ECO:0000313" key="2">
    <source>
        <dbReference type="EMBL" id="KAK8380168.1"/>
    </source>
</evidence>
<reference evidence="2 3" key="1">
    <citation type="submission" date="2023-03" db="EMBL/GenBank/DDBJ databases">
        <title>High-quality genome of Scylla paramamosain provides insights in environmental adaptation.</title>
        <authorList>
            <person name="Zhang L."/>
        </authorList>
    </citation>
    <scope>NUCLEOTIDE SEQUENCE [LARGE SCALE GENOMIC DNA]</scope>
    <source>
        <strain evidence="2">LZ_2023a</strain>
        <tissue evidence="2">Muscle</tissue>
    </source>
</reference>
<feature type="region of interest" description="Disordered" evidence="1">
    <location>
        <begin position="1"/>
        <end position="20"/>
    </location>
</feature>
<dbReference type="Proteomes" id="UP001487740">
    <property type="component" value="Unassembled WGS sequence"/>
</dbReference>
<comment type="caution">
    <text evidence="2">The sequence shown here is derived from an EMBL/GenBank/DDBJ whole genome shotgun (WGS) entry which is preliminary data.</text>
</comment>
<protein>
    <submittedName>
        <fullName evidence="2">Uncharacterized protein</fullName>
    </submittedName>
</protein>
<proteinExistence type="predicted"/>